<dbReference type="AlphaFoldDB" id="A0A3P7ND37"/>
<keyword evidence="1" id="KW-1133">Transmembrane helix</keyword>
<dbReference type="Proteomes" id="UP000281553">
    <property type="component" value="Unassembled WGS sequence"/>
</dbReference>
<feature type="transmembrane region" description="Helical" evidence="1">
    <location>
        <begin position="99"/>
        <end position="120"/>
    </location>
</feature>
<reference evidence="2 3" key="1">
    <citation type="submission" date="2018-11" db="EMBL/GenBank/DDBJ databases">
        <authorList>
            <consortium name="Pathogen Informatics"/>
        </authorList>
    </citation>
    <scope>NUCLEOTIDE SEQUENCE [LARGE SCALE GENOMIC DNA]</scope>
</reference>
<sequence length="125" mass="13694">MKDSCKISEAQDNKKLHPVLESPVSLFIINLFTGRPCTCHVVGYTVDIMRNDARFVTKTCRQPLPTYLQVATVIDIFSSTSSSSLTALLPGLITNATNIPTIIIITTILQTYIVMAITLASPPRL</sequence>
<evidence type="ECO:0000313" key="2">
    <source>
        <dbReference type="EMBL" id="VDN32447.1"/>
    </source>
</evidence>
<proteinExistence type="predicted"/>
<accession>A0A3P7ND37</accession>
<gene>
    <name evidence="2" type="ORF">DILT_LOCUS15985</name>
</gene>
<organism evidence="2 3">
    <name type="scientific">Dibothriocephalus latus</name>
    <name type="common">Fish tapeworm</name>
    <name type="synonym">Diphyllobothrium latum</name>
    <dbReference type="NCBI Taxonomy" id="60516"/>
    <lineage>
        <taxon>Eukaryota</taxon>
        <taxon>Metazoa</taxon>
        <taxon>Spiralia</taxon>
        <taxon>Lophotrochozoa</taxon>
        <taxon>Platyhelminthes</taxon>
        <taxon>Cestoda</taxon>
        <taxon>Eucestoda</taxon>
        <taxon>Diphyllobothriidea</taxon>
        <taxon>Diphyllobothriidae</taxon>
        <taxon>Dibothriocephalus</taxon>
    </lineage>
</organism>
<keyword evidence="3" id="KW-1185">Reference proteome</keyword>
<evidence type="ECO:0000256" key="1">
    <source>
        <dbReference type="SAM" id="Phobius"/>
    </source>
</evidence>
<keyword evidence="1" id="KW-0812">Transmembrane</keyword>
<dbReference type="EMBL" id="UYRU01082168">
    <property type="protein sequence ID" value="VDN32447.1"/>
    <property type="molecule type" value="Genomic_DNA"/>
</dbReference>
<keyword evidence="1" id="KW-0472">Membrane</keyword>
<protein>
    <submittedName>
        <fullName evidence="2">Uncharacterized protein</fullName>
    </submittedName>
</protein>
<name>A0A3P7ND37_DIBLA</name>
<evidence type="ECO:0000313" key="3">
    <source>
        <dbReference type="Proteomes" id="UP000281553"/>
    </source>
</evidence>